<dbReference type="Proteomes" id="UP001202550">
    <property type="component" value="Unassembled WGS sequence"/>
</dbReference>
<gene>
    <name evidence="2" type="ORF">M3N55_02715</name>
</gene>
<feature type="region of interest" description="Disordered" evidence="1">
    <location>
        <begin position="187"/>
        <end position="220"/>
    </location>
</feature>
<accession>A0ABT0LYD8</accession>
<evidence type="ECO:0000313" key="2">
    <source>
        <dbReference type="EMBL" id="MCL1627632.1"/>
    </source>
</evidence>
<reference evidence="2 3" key="1">
    <citation type="submission" date="2022-05" db="EMBL/GenBank/DDBJ databases">
        <title>Seasonal and diel survey of microbial diversity of the Tyrrhenian coast.</title>
        <authorList>
            <person name="Gattoni G."/>
            <person name="Corral P."/>
        </authorList>
    </citation>
    <scope>NUCLEOTIDE SEQUENCE [LARGE SCALE GENOMIC DNA]</scope>
    <source>
        <strain evidence="2 3">V10</strain>
    </source>
</reference>
<dbReference type="RefSeq" id="WP_249056145.1">
    <property type="nucleotide sequence ID" value="NZ_JALZWP010000002.1"/>
</dbReference>
<dbReference type="EMBL" id="JALZWP010000002">
    <property type="protein sequence ID" value="MCL1627632.1"/>
    <property type="molecule type" value="Genomic_DNA"/>
</dbReference>
<keyword evidence="3" id="KW-1185">Reference proteome</keyword>
<sequence>MDEREIGADEGVQSKRPRSPSFPYLDIDTAVDYAGKLYAAAKSAEVRLADVAAAWGMAPKSGSLARYVSALSQYGLIDTMGANDARRIKISAAGKRILDDQRPGVREQLRSEAALKPRIIRGLFFGEADMPHWGRDRPSDSIAESALKFDLDFGSDAAKRLLSVYDAAIDAILHDFDIVNEINEEEKEPVEAEVSESSIRVEVEKQPASPPSPEVKAEAAPVDTGLNKIHFRSEDGKTIYLSAKLDLEGLDLLAKKIEAFKLLVT</sequence>
<protein>
    <submittedName>
        <fullName evidence="2">Uncharacterized protein</fullName>
    </submittedName>
</protein>
<evidence type="ECO:0000313" key="3">
    <source>
        <dbReference type="Proteomes" id="UP001202550"/>
    </source>
</evidence>
<evidence type="ECO:0000256" key="1">
    <source>
        <dbReference type="SAM" id="MobiDB-lite"/>
    </source>
</evidence>
<proteinExistence type="predicted"/>
<name>A0ABT0LYD8_9RHOB</name>
<organism evidence="2 3">
    <name type="scientific">Roseinatronobacter domitianus</name>
    <dbReference type="NCBI Taxonomy" id="2940293"/>
    <lineage>
        <taxon>Bacteria</taxon>
        <taxon>Pseudomonadati</taxon>
        <taxon>Pseudomonadota</taxon>
        <taxon>Alphaproteobacteria</taxon>
        <taxon>Rhodobacterales</taxon>
        <taxon>Paracoccaceae</taxon>
        <taxon>Roseinatronobacter</taxon>
    </lineage>
</organism>
<feature type="region of interest" description="Disordered" evidence="1">
    <location>
        <begin position="1"/>
        <end position="20"/>
    </location>
</feature>
<comment type="caution">
    <text evidence="2">The sequence shown here is derived from an EMBL/GenBank/DDBJ whole genome shotgun (WGS) entry which is preliminary data.</text>
</comment>